<sequence>MIDLRSDTVTRPTPAMREVMAAAEVGDDVYGEDPTVRRLEERAADLLGTEAALFVPSGTMGNQTAIACHTRPGQEVIVEEGSHIYNVELATMARFSGVQPRVLPGERGVFTARQVAAAIRPDIYYLAPTGLVCLENTHNAAGGRIWPLAAAREVLDLAHGRGIPVHLDGARILNASVATGIPARELTLGFDSVMFCLSKGLGCPVGSLLCGSREFIAAARRTRKALGGGMRQAGILAAAGLYALDHHVDRLAQDHVHARLLADGLASLPALSVWPPDTNIVIFEIARGPDAEALCQRLRDRGVLASPAGAGTSARQVRMVTHLGISAADVQRTVDLVGRELGTARA</sequence>
<dbReference type="InterPro" id="IPR015422">
    <property type="entry name" value="PyrdxlP-dep_Trfase_small"/>
</dbReference>
<protein>
    <submittedName>
        <fullName evidence="7">L-allo-threonine aldolase</fullName>
        <ecNumber evidence="7">4.1.2.49</ecNumber>
    </submittedName>
</protein>
<dbReference type="InterPro" id="IPR015424">
    <property type="entry name" value="PyrdxlP-dep_Trfase"/>
</dbReference>
<evidence type="ECO:0000256" key="2">
    <source>
        <dbReference type="ARBA" id="ARBA00006966"/>
    </source>
</evidence>
<comment type="cofactor">
    <cofactor evidence="1">
        <name>pyridoxal 5'-phosphate</name>
        <dbReference type="ChEBI" id="CHEBI:597326"/>
    </cofactor>
</comment>
<gene>
    <name evidence="7" type="primary">ltaA</name>
    <name evidence="7" type="ORF">BARAN1_0570</name>
</gene>
<feature type="domain" description="Aromatic amino acid beta-eliminating lyase/threonine aldolase" evidence="6">
    <location>
        <begin position="3"/>
        <end position="286"/>
    </location>
</feature>
<dbReference type="NCBIfam" id="NF007825">
    <property type="entry name" value="PRK10534.1"/>
    <property type="match status" value="1"/>
</dbReference>
<dbReference type="InterPro" id="IPR015421">
    <property type="entry name" value="PyrdxlP-dep_Trfase_major"/>
</dbReference>
<organism evidence="7 8">
    <name type="scientific">Candidatus Bipolaricaulis anaerobius</name>
    <dbReference type="NCBI Taxonomy" id="2026885"/>
    <lineage>
        <taxon>Bacteria</taxon>
        <taxon>Candidatus Bipolaricaulota</taxon>
        <taxon>Candidatus Bipolaricaulia</taxon>
        <taxon>Candidatus Bipolaricaulales</taxon>
        <taxon>Candidatus Bipolaricaulaceae</taxon>
        <taxon>Candidatus Bipolaricaulis</taxon>
    </lineage>
</organism>
<dbReference type="KEGG" id="bana:BARAN1_0570"/>
<evidence type="ECO:0000256" key="4">
    <source>
        <dbReference type="ARBA" id="ARBA00023239"/>
    </source>
</evidence>
<dbReference type="FunFam" id="3.40.640.10:FF:000030">
    <property type="entry name" value="Low-specificity L-threonine aldolase"/>
    <property type="match status" value="1"/>
</dbReference>
<dbReference type="GO" id="GO:0006567">
    <property type="term" value="P:L-threonine catabolic process"/>
    <property type="evidence" value="ECO:0007669"/>
    <property type="project" value="TreeGrafter"/>
</dbReference>
<keyword evidence="8" id="KW-1185">Reference proteome</keyword>
<dbReference type="SUPFAM" id="SSF53383">
    <property type="entry name" value="PLP-dependent transferases"/>
    <property type="match status" value="1"/>
</dbReference>
<evidence type="ECO:0000256" key="1">
    <source>
        <dbReference type="ARBA" id="ARBA00001933"/>
    </source>
</evidence>
<evidence type="ECO:0000256" key="5">
    <source>
        <dbReference type="PIRSR" id="PIRSR017617-1"/>
    </source>
</evidence>
<dbReference type="GO" id="GO:0008732">
    <property type="term" value="F:L-allo-threonine aldolase activity"/>
    <property type="evidence" value="ECO:0007669"/>
    <property type="project" value="UniProtKB-EC"/>
</dbReference>
<dbReference type="PIRSF" id="PIRSF017617">
    <property type="entry name" value="Thr_aldolase"/>
    <property type="match status" value="1"/>
</dbReference>
<comment type="similarity">
    <text evidence="2">Belongs to the threonine aldolase family.</text>
</comment>
<evidence type="ECO:0000256" key="3">
    <source>
        <dbReference type="ARBA" id="ARBA00022898"/>
    </source>
</evidence>
<dbReference type="RefSeq" id="WP_320410390.1">
    <property type="nucleotide sequence ID" value="NZ_LS483254.1"/>
</dbReference>
<dbReference type="Proteomes" id="UP000249818">
    <property type="component" value="Chromosome BARAN1"/>
</dbReference>
<dbReference type="Pfam" id="PF01212">
    <property type="entry name" value="Beta_elim_lyase"/>
    <property type="match status" value="1"/>
</dbReference>
<name>A0A2X3ML18_9BACT</name>
<dbReference type="InterPro" id="IPR001597">
    <property type="entry name" value="ArAA_b-elim_lyase/Thr_aldolase"/>
</dbReference>
<evidence type="ECO:0000259" key="6">
    <source>
        <dbReference type="Pfam" id="PF01212"/>
    </source>
</evidence>
<dbReference type="AlphaFoldDB" id="A0A2X3ML18"/>
<dbReference type="EC" id="4.1.2.49" evidence="7"/>
<dbReference type="EMBL" id="LS483254">
    <property type="protein sequence ID" value="SQD92594.1"/>
    <property type="molecule type" value="Genomic_DNA"/>
</dbReference>
<keyword evidence="4 7" id="KW-0456">Lyase</keyword>
<dbReference type="CDD" id="cd06502">
    <property type="entry name" value="TA_like"/>
    <property type="match status" value="1"/>
</dbReference>
<dbReference type="GO" id="GO:0005829">
    <property type="term" value="C:cytosol"/>
    <property type="evidence" value="ECO:0007669"/>
    <property type="project" value="TreeGrafter"/>
</dbReference>
<proteinExistence type="inferred from homology"/>
<keyword evidence="3" id="KW-0663">Pyridoxal phosphate</keyword>
<dbReference type="InterPro" id="IPR023603">
    <property type="entry name" value="Low_specificity_L-TA-like"/>
</dbReference>
<dbReference type="GO" id="GO:0006545">
    <property type="term" value="P:glycine biosynthetic process"/>
    <property type="evidence" value="ECO:0007669"/>
    <property type="project" value="TreeGrafter"/>
</dbReference>
<dbReference type="Gene3D" id="3.40.640.10">
    <property type="entry name" value="Type I PLP-dependent aspartate aminotransferase-like (Major domain)"/>
    <property type="match status" value="1"/>
</dbReference>
<feature type="modified residue" description="N6-(pyridoxal phosphate)lysine" evidence="5">
    <location>
        <position position="199"/>
    </location>
</feature>
<dbReference type="PANTHER" id="PTHR48097">
    <property type="entry name" value="L-THREONINE ALDOLASE-RELATED"/>
    <property type="match status" value="1"/>
</dbReference>
<dbReference type="Gene3D" id="3.90.1150.10">
    <property type="entry name" value="Aspartate Aminotransferase, domain 1"/>
    <property type="match status" value="1"/>
</dbReference>
<evidence type="ECO:0000313" key="7">
    <source>
        <dbReference type="EMBL" id="SQD92594.1"/>
    </source>
</evidence>
<dbReference type="NCBIfam" id="NF041359">
    <property type="entry name" value="GntG_guanitoxin"/>
    <property type="match status" value="1"/>
</dbReference>
<dbReference type="PANTHER" id="PTHR48097:SF9">
    <property type="entry name" value="L-THREONINE ALDOLASE"/>
    <property type="match status" value="1"/>
</dbReference>
<evidence type="ECO:0000313" key="8">
    <source>
        <dbReference type="Proteomes" id="UP000249818"/>
    </source>
</evidence>
<accession>A0A2X3ML18</accession>
<reference evidence="8" key="1">
    <citation type="submission" date="2018-05" db="EMBL/GenBank/DDBJ databases">
        <authorList>
            <person name="Hao L."/>
        </authorList>
    </citation>
    <scope>NUCLEOTIDE SEQUENCE [LARGE SCALE GENOMIC DNA]</scope>
</reference>